<evidence type="ECO:0000256" key="3">
    <source>
        <dbReference type="ARBA" id="ARBA00017088"/>
    </source>
</evidence>
<dbReference type="OrthoDB" id="73273at2759"/>
<keyword evidence="10" id="KW-0170">Cobalt</keyword>
<protein>
    <recommendedName>
        <fullName evidence="3">Probable lysosomal cobalamin transporter</fullName>
    </recommendedName>
</protein>
<feature type="transmembrane region" description="Helical" evidence="13">
    <location>
        <begin position="95"/>
        <end position="119"/>
    </location>
</feature>
<comment type="subcellular location">
    <subcellularLocation>
        <location evidence="1">Lysosome membrane</location>
        <topology evidence="1">Multi-pass membrane protein</topology>
    </subcellularLocation>
</comment>
<keyword evidence="4" id="KW-0813">Transport</keyword>
<accession>A0A9P4MB66</accession>
<feature type="transmembrane region" description="Helical" evidence="13">
    <location>
        <begin position="349"/>
        <end position="366"/>
    </location>
</feature>
<keyword evidence="7 13" id="KW-1133">Transmembrane helix</keyword>
<dbReference type="GO" id="GO:0072665">
    <property type="term" value="P:protein localization to vacuole"/>
    <property type="evidence" value="ECO:0007669"/>
    <property type="project" value="TreeGrafter"/>
</dbReference>
<comment type="caution">
    <text evidence="14">The sequence shown here is derived from an EMBL/GenBank/DDBJ whole genome shotgun (WGS) entry which is preliminary data.</text>
</comment>
<sequence length="605" mass="67950">MALIQTSLIWVAYAVAIAILLIIAAVFVYIYQTPRDRAASVTTVCIFTVSALLATVLLMPVDIALVSSTSLSSQGRKKDWATPDTVENIVFTLKVVYYTLYSLDAVLCLLVVPFTYFWFEEYDEVAADEGTQTFAGRLWGAFKYTIAFIVFCVILFLVGFFVPFAKAARKEHHYDLDFFKRLLSENHGERALTFALGLLITLGTLIYILYTASGLALLPAVLIKSAPSISAPHLAENTASQLEQNRERQRILERRNEGRQDGLDSRDRRELEALVREERTLVRRERLAAEAQGEGRSWVVKAFNKISAFFRPIKLLGGLLLMIIALLIWVSMLITGIDKAKNSICKTGCGYVLGHINIFQPINWIFVVSSKVFPVDYILFLFLILLFFCASVVGIATVGIRFLWITLFRIRKGHTSPQALLMATVMLTLMVLAINYSVAMMVAPQYATFGPQTYCDRPAKHPGEQPDCSNHKNAIKPCTELADNPVAKDVCTPSVVSTFINRVTINFPFFGVVDFWAQFVFLAIYLIVFITTLFRTPKLDEEQMDADLEEEEEEGLLATTGRRFNATWQDIIGRGKKRTYGTTDGGQQQNGERSGSGENERDTQW</sequence>
<feature type="transmembrane region" description="Helical" evidence="13">
    <location>
        <begin position="7"/>
        <end position="32"/>
    </location>
</feature>
<dbReference type="InterPro" id="IPR006876">
    <property type="entry name" value="LMBR1-like_membr_prot"/>
</dbReference>
<keyword evidence="9" id="KW-0458">Lysosome</keyword>
<evidence type="ECO:0000256" key="8">
    <source>
        <dbReference type="ARBA" id="ARBA00023136"/>
    </source>
</evidence>
<feature type="compositionally biased region" description="Polar residues" evidence="12">
    <location>
        <begin position="580"/>
        <end position="597"/>
    </location>
</feature>
<evidence type="ECO:0000313" key="15">
    <source>
        <dbReference type="Proteomes" id="UP000799772"/>
    </source>
</evidence>
<dbReference type="PANTHER" id="PTHR16130:SF2">
    <property type="entry name" value="LYSOSOMAL COBALAMIN TRANSPORT ESCORT PROTEIN LMBD1"/>
    <property type="match status" value="1"/>
</dbReference>
<evidence type="ECO:0000256" key="7">
    <source>
        <dbReference type="ARBA" id="ARBA00022989"/>
    </source>
</evidence>
<name>A0A9P4MB66_9PEZI</name>
<evidence type="ECO:0000313" key="14">
    <source>
        <dbReference type="EMBL" id="KAF2099429.1"/>
    </source>
</evidence>
<evidence type="ECO:0000256" key="13">
    <source>
        <dbReference type="SAM" id="Phobius"/>
    </source>
</evidence>
<dbReference type="EMBL" id="ML978125">
    <property type="protein sequence ID" value="KAF2099429.1"/>
    <property type="molecule type" value="Genomic_DNA"/>
</dbReference>
<feature type="transmembrane region" description="Helical" evidence="13">
    <location>
        <begin position="38"/>
        <end position="66"/>
    </location>
</feature>
<reference evidence="14" key="1">
    <citation type="journal article" date="2020" name="Stud. Mycol.">
        <title>101 Dothideomycetes genomes: a test case for predicting lifestyles and emergence of pathogens.</title>
        <authorList>
            <person name="Haridas S."/>
            <person name="Albert R."/>
            <person name="Binder M."/>
            <person name="Bloem J."/>
            <person name="Labutti K."/>
            <person name="Salamov A."/>
            <person name="Andreopoulos B."/>
            <person name="Baker S."/>
            <person name="Barry K."/>
            <person name="Bills G."/>
            <person name="Bluhm B."/>
            <person name="Cannon C."/>
            <person name="Castanera R."/>
            <person name="Culley D."/>
            <person name="Daum C."/>
            <person name="Ezra D."/>
            <person name="Gonzalez J."/>
            <person name="Henrissat B."/>
            <person name="Kuo A."/>
            <person name="Liang C."/>
            <person name="Lipzen A."/>
            <person name="Lutzoni F."/>
            <person name="Magnuson J."/>
            <person name="Mondo S."/>
            <person name="Nolan M."/>
            <person name="Ohm R."/>
            <person name="Pangilinan J."/>
            <person name="Park H.-J."/>
            <person name="Ramirez L."/>
            <person name="Alfaro M."/>
            <person name="Sun H."/>
            <person name="Tritt A."/>
            <person name="Yoshinaga Y."/>
            <person name="Zwiers L.-H."/>
            <person name="Turgeon B."/>
            <person name="Goodwin S."/>
            <person name="Spatafora J."/>
            <person name="Crous P."/>
            <person name="Grigoriev I."/>
        </authorList>
    </citation>
    <scope>NUCLEOTIDE SEQUENCE</scope>
    <source>
        <strain evidence="14">CBS 133067</strain>
    </source>
</reference>
<evidence type="ECO:0000256" key="5">
    <source>
        <dbReference type="ARBA" id="ARBA00022628"/>
    </source>
</evidence>
<feature type="transmembrane region" description="Helical" evidence="13">
    <location>
        <begin position="378"/>
        <end position="407"/>
    </location>
</feature>
<keyword evidence="5" id="KW-0846">Cobalamin</keyword>
<keyword evidence="15" id="KW-1185">Reference proteome</keyword>
<dbReference type="InterPro" id="IPR050854">
    <property type="entry name" value="LMBD1_LysCbl_Transport"/>
</dbReference>
<dbReference type="Pfam" id="PF04791">
    <property type="entry name" value="LMBR1"/>
    <property type="match status" value="1"/>
</dbReference>
<evidence type="ECO:0000256" key="1">
    <source>
        <dbReference type="ARBA" id="ARBA00004155"/>
    </source>
</evidence>
<organism evidence="14 15">
    <name type="scientific">Rhizodiscina lignyota</name>
    <dbReference type="NCBI Taxonomy" id="1504668"/>
    <lineage>
        <taxon>Eukaryota</taxon>
        <taxon>Fungi</taxon>
        <taxon>Dikarya</taxon>
        <taxon>Ascomycota</taxon>
        <taxon>Pezizomycotina</taxon>
        <taxon>Dothideomycetes</taxon>
        <taxon>Pleosporomycetidae</taxon>
        <taxon>Aulographales</taxon>
        <taxon>Rhizodiscinaceae</taxon>
        <taxon>Rhizodiscina</taxon>
    </lineage>
</organism>
<evidence type="ECO:0000256" key="12">
    <source>
        <dbReference type="SAM" id="MobiDB-lite"/>
    </source>
</evidence>
<dbReference type="GO" id="GO:0005774">
    <property type="term" value="C:vacuolar membrane"/>
    <property type="evidence" value="ECO:0007669"/>
    <property type="project" value="TreeGrafter"/>
</dbReference>
<feature type="transmembrane region" description="Helical" evidence="13">
    <location>
        <begin position="191"/>
        <end position="210"/>
    </location>
</feature>
<evidence type="ECO:0000256" key="2">
    <source>
        <dbReference type="ARBA" id="ARBA00009901"/>
    </source>
</evidence>
<dbReference type="Proteomes" id="UP000799772">
    <property type="component" value="Unassembled WGS sequence"/>
</dbReference>
<keyword evidence="6 13" id="KW-0812">Transmembrane</keyword>
<comment type="function">
    <text evidence="11">Probable lysosomal cobalamin transporter. Required to export cobalamin from lysosomes allowing its conversion to cofactors.</text>
</comment>
<dbReference type="AlphaFoldDB" id="A0A9P4MB66"/>
<gene>
    <name evidence="14" type="ORF">NA57DRAFT_38600</name>
</gene>
<evidence type="ECO:0000256" key="11">
    <source>
        <dbReference type="ARBA" id="ARBA00025515"/>
    </source>
</evidence>
<feature type="transmembrane region" description="Helical" evidence="13">
    <location>
        <begin position="419"/>
        <end position="443"/>
    </location>
</feature>
<evidence type="ECO:0000256" key="9">
    <source>
        <dbReference type="ARBA" id="ARBA00023228"/>
    </source>
</evidence>
<dbReference type="GO" id="GO:0031419">
    <property type="term" value="F:cobalamin binding"/>
    <property type="evidence" value="ECO:0007669"/>
    <property type="project" value="UniProtKB-KW"/>
</dbReference>
<feature type="transmembrane region" description="Helical" evidence="13">
    <location>
        <begin position="139"/>
        <end position="162"/>
    </location>
</feature>
<feature type="transmembrane region" description="Helical" evidence="13">
    <location>
        <begin position="315"/>
        <end position="337"/>
    </location>
</feature>
<evidence type="ECO:0000256" key="10">
    <source>
        <dbReference type="ARBA" id="ARBA00023285"/>
    </source>
</evidence>
<feature type="transmembrane region" description="Helical" evidence="13">
    <location>
        <begin position="515"/>
        <end position="534"/>
    </location>
</feature>
<evidence type="ECO:0000256" key="4">
    <source>
        <dbReference type="ARBA" id="ARBA00022448"/>
    </source>
</evidence>
<comment type="similarity">
    <text evidence="2">Belongs to the LIMR family. LMBRD1 subfamily.</text>
</comment>
<feature type="region of interest" description="Disordered" evidence="12">
    <location>
        <begin position="576"/>
        <end position="605"/>
    </location>
</feature>
<keyword evidence="8 13" id="KW-0472">Membrane</keyword>
<evidence type="ECO:0000256" key="6">
    <source>
        <dbReference type="ARBA" id="ARBA00022692"/>
    </source>
</evidence>
<proteinExistence type="inferred from homology"/>
<dbReference type="PANTHER" id="PTHR16130">
    <property type="entry name" value="LYSOSOMAL COBALAMIN TRANSPORTER-RELATED"/>
    <property type="match status" value="1"/>
</dbReference>